<dbReference type="PANTHER" id="PTHR34404">
    <property type="entry name" value="REGULATORY PROTEIN, FMDB FAMILY"/>
    <property type="match status" value="1"/>
</dbReference>
<dbReference type="Proteomes" id="UP000823633">
    <property type="component" value="Unassembled WGS sequence"/>
</dbReference>
<dbReference type="EMBL" id="JADIMU010000044">
    <property type="protein sequence ID" value="MBO8443470.1"/>
    <property type="molecule type" value="Genomic_DNA"/>
</dbReference>
<accession>A0A9D9EAZ5</accession>
<proteinExistence type="predicted"/>
<evidence type="ECO:0000259" key="1">
    <source>
        <dbReference type="SMART" id="SM00834"/>
    </source>
</evidence>
<name>A0A9D9EAZ5_9SPIR</name>
<reference evidence="2" key="1">
    <citation type="submission" date="2020-10" db="EMBL/GenBank/DDBJ databases">
        <authorList>
            <person name="Gilroy R."/>
        </authorList>
    </citation>
    <scope>NUCLEOTIDE SEQUENCE</scope>
    <source>
        <strain evidence="2">11167</strain>
    </source>
</reference>
<dbReference type="AlphaFoldDB" id="A0A9D9EAZ5"/>
<protein>
    <recommendedName>
        <fullName evidence="1">Putative regulatory protein FmdB zinc ribbon domain-containing protein</fullName>
    </recommendedName>
</protein>
<dbReference type="SMART" id="SM00834">
    <property type="entry name" value="CxxC_CXXC_SSSS"/>
    <property type="match status" value="1"/>
</dbReference>
<evidence type="ECO:0000313" key="2">
    <source>
        <dbReference type="EMBL" id="MBO8443470.1"/>
    </source>
</evidence>
<gene>
    <name evidence="2" type="ORF">IAC42_06895</name>
</gene>
<dbReference type="Gene3D" id="2.20.28.30">
    <property type="entry name" value="RNA polymerase ii, chain L"/>
    <property type="match status" value="1"/>
</dbReference>
<sequence length="71" mass="7865">MPIYSYRCHSCGKSFDLSQGYDDEPVKDCPYCGGKDSVRKVYGDVPVIFHGSGYYCTDNKKGGCEGCPHKD</sequence>
<dbReference type="PANTHER" id="PTHR34404:SF2">
    <property type="entry name" value="CONSERVED SERINE RICH PROTEIN"/>
    <property type="match status" value="1"/>
</dbReference>
<comment type="caution">
    <text evidence="2">The sequence shown here is derived from an EMBL/GenBank/DDBJ whole genome shotgun (WGS) entry which is preliminary data.</text>
</comment>
<feature type="domain" description="Putative regulatory protein FmdB zinc ribbon" evidence="1">
    <location>
        <begin position="1"/>
        <end position="43"/>
    </location>
</feature>
<dbReference type="Pfam" id="PF09723">
    <property type="entry name" value="Zn_ribbon_8"/>
    <property type="match status" value="1"/>
</dbReference>
<evidence type="ECO:0000313" key="3">
    <source>
        <dbReference type="Proteomes" id="UP000823633"/>
    </source>
</evidence>
<dbReference type="NCBIfam" id="TIGR02605">
    <property type="entry name" value="CxxC_CxxC_SSSS"/>
    <property type="match status" value="1"/>
</dbReference>
<reference evidence="2" key="2">
    <citation type="journal article" date="2021" name="PeerJ">
        <title>Extensive microbial diversity within the chicken gut microbiome revealed by metagenomics and culture.</title>
        <authorList>
            <person name="Gilroy R."/>
            <person name="Ravi A."/>
            <person name="Getino M."/>
            <person name="Pursley I."/>
            <person name="Horton D.L."/>
            <person name="Alikhan N.F."/>
            <person name="Baker D."/>
            <person name="Gharbi K."/>
            <person name="Hall N."/>
            <person name="Watson M."/>
            <person name="Adriaenssens E.M."/>
            <person name="Foster-Nyarko E."/>
            <person name="Jarju S."/>
            <person name="Secka A."/>
            <person name="Antonio M."/>
            <person name="Oren A."/>
            <person name="Chaudhuri R.R."/>
            <person name="La Ragione R."/>
            <person name="Hildebrand F."/>
            <person name="Pallen M.J."/>
        </authorList>
    </citation>
    <scope>NUCLEOTIDE SEQUENCE</scope>
    <source>
        <strain evidence="2">11167</strain>
    </source>
</reference>
<dbReference type="InterPro" id="IPR013429">
    <property type="entry name" value="Regulatory_FmdB_Zinc_ribbon"/>
</dbReference>
<organism evidence="2 3">
    <name type="scientific">Candidatus Aphodenecus pullistercoris</name>
    <dbReference type="NCBI Taxonomy" id="2840669"/>
    <lineage>
        <taxon>Bacteria</taxon>
        <taxon>Pseudomonadati</taxon>
        <taxon>Spirochaetota</taxon>
        <taxon>Spirochaetia</taxon>
        <taxon>Spirochaetales</taxon>
        <taxon>Candidatus Aphodenecus</taxon>
    </lineage>
</organism>